<keyword evidence="4" id="KW-1185">Reference proteome</keyword>
<dbReference type="SUPFAM" id="SSF55073">
    <property type="entry name" value="Nucleotide cyclase"/>
    <property type="match status" value="1"/>
</dbReference>
<dbReference type="Gene3D" id="3.30.70.1230">
    <property type="entry name" value="Nucleotide cyclase"/>
    <property type="match status" value="1"/>
</dbReference>
<dbReference type="Gene3D" id="1.25.40.10">
    <property type="entry name" value="Tetratricopeptide repeat domain"/>
    <property type="match status" value="1"/>
</dbReference>
<dbReference type="SUPFAM" id="SSF48452">
    <property type="entry name" value="TPR-like"/>
    <property type="match status" value="1"/>
</dbReference>
<sequence>MTWICARPPNTRCLFHVMHFALRRDMNGDRRLSAVLSADVVNYSGQIKADENRTLSELRVLRREIFDPLVSDHRGNIVKKMGDGWIVEFNSVSDAVRCALDLQSQVSTQSSLKLRVGVHLGDIVFDEDDIFGDGINIAARLQEASNEEAVLISDVVHRSLDERLAEQFHRAGKRQFKNAPSPVEVFQWSPPGSAPPRVTPAGHAKSLLIGVLPFDNLSSDPDQEFFADGITEEIITTLSKLPNLLVVARNSTFVYKGRSVDVKQVGLEQGVDLVLEGSVRQSGSRVRITAQLIDAKSGMHIWADRYDRLMEDVFEVQDEIALRIATELQVELLAGEMARFRGSGTKNLNAWAAQLQAVEASRRITKEAQADARRFAQQAIALDPGYSAPYCTLGFICTVEARHGFAADRSATLAEARDCARRALEIDSYNPEAHAIAGFADAIDGRLIPAIEKFNEALALNPNHADVAARLSLTLAFNGQADKAIKVAQQAITLNPHYPGWYAGVLGLALRLDGRYEEAKAAFTEYGQRVEGFGHLDLVIVHVEMENIEAARDEARYVMKYRPKFSISEWAKTQLFSNNEQLEKDCASLRLAGLPE</sequence>
<evidence type="ECO:0000256" key="1">
    <source>
        <dbReference type="PROSITE-ProRule" id="PRU00339"/>
    </source>
</evidence>
<dbReference type="GO" id="GO:0035556">
    <property type="term" value="P:intracellular signal transduction"/>
    <property type="evidence" value="ECO:0007669"/>
    <property type="project" value="InterPro"/>
</dbReference>
<dbReference type="InterPro" id="IPR029787">
    <property type="entry name" value="Nucleotide_cyclase"/>
</dbReference>
<protein>
    <submittedName>
        <fullName evidence="3">Adenylate cyclase</fullName>
    </submittedName>
</protein>
<name>A0A0X3TPE9_9RHOB</name>
<comment type="caution">
    <text evidence="3">The sequence shown here is derived from an EMBL/GenBank/DDBJ whole genome shotgun (WGS) entry which is preliminary data.</text>
</comment>
<dbReference type="Pfam" id="PF00211">
    <property type="entry name" value="Guanylate_cyc"/>
    <property type="match status" value="1"/>
</dbReference>
<dbReference type="STRING" id="1685378.AVO44_16895"/>
<dbReference type="Gene3D" id="3.40.50.10610">
    <property type="entry name" value="ABC-type transport auxiliary lipoprotein component"/>
    <property type="match status" value="1"/>
</dbReference>
<dbReference type="AlphaFoldDB" id="A0A0X3TPE9"/>
<dbReference type="GO" id="GO:0006171">
    <property type="term" value="P:cAMP biosynthetic process"/>
    <property type="evidence" value="ECO:0007669"/>
    <property type="project" value="TreeGrafter"/>
</dbReference>
<reference evidence="4" key="1">
    <citation type="submission" date="2015-12" db="EMBL/GenBank/DDBJ databases">
        <authorList>
            <person name="Zhang G."/>
            <person name="Stingl U."/>
        </authorList>
    </citation>
    <scope>NUCLEOTIDE SEQUENCE [LARGE SCALE GENOMIC DNA]</scope>
    <source>
        <strain evidence="4">ZGT108</strain>
    </source>
</reference>
<accession>A0A0X3TPE9</accession>
<dbReference type="EMBL" id="LQBP01000009">
    <property type="protein sequence ID" value="KUJ77583.1"/>
    <property type="molecule type" value="Genomic_DNA"/>
</dbReference>
<dbReference type="PROSITE" id="PS50125">
    <property type="entry name" value="GUANYLATE_CYCLASE_2"/>
    <property type="match status" value="1"/>
</dbReference>
<evidence type="ECO:0000313" key="4">
    <source>
        <dbReference type="Proteomes" id="UP000053690"/>
    </source>
</evidence>
<dbReference type="PANTHER" id="PTHR43081:SF19">
    <property type="entry name" value="PH-SENSITIVE ADENYLATE CYCLASE RV1264"/>
    <property type="match status" value="1"/>
</dbReference>
<evidence type="ECO:0000259" key="2">
    <source>
        <dbReference type="PROSITE" id="PS50125"/>
    </source>
</evidence>
<organism evidence="3 4">
    <name type="scientific">Ruegeria profundi</name>
    <dbReference type="NCBI Taxonomy" id="1685378"/>
    <lineage>
        <taxon>Bacteria</taxon>
        <taxon>Pseudomonadati</taxon>
        <taxon>Pseudomonadota</taxon>
        <taxon>Alphaproteobacteria</taxon>
        <taxon>Rhodobacterales</taxon>
        <taxon>Roseobacteraceae</taxon>
        <taxon>Ruegeria</taxon>
    </lineage>
</organism>
<keyword evidence="1" id="KW-0802">TPR repeat</keyword>
<dbReference type="InterPro" id="IPR050697">
    <property type="entry name" value="Adenylyl/Guanylyl_Cyclase_3/4"/>
</dbReference>
<feature type="repeat" description="TPR" evidence="1">
    <location>
        <begin position="431"/>
        <end position="464"/>
    </location>
</feature>
<proteinExistence type="predicted"/>
<gene>
    <name evidence="3" type="ORF">AVO44_16895</name>
</gene>
<dbReference type="Pfam" id="PF13181">
    <property type="entry name" value="TPR_8"/>
    <property type="match status" value="1"/>
</dbReference>
<dbReference type="GO" id="GO:0004016">
    <property type="term" value="F:adenylate cyclase activity"/>
    <property type="evidence" value="ECO:0007669"/>
    <property type="project" value="UniProtKB-ARBA"/>
</dbReference>
<dbReference type="InterPro" id="IPR011990">
    <property type="entry name" value="TPR-like_helical_dom_sf"/>
</dbReference>
<evidence type="ECO:0000313" key="3">
    <source>
        <dbReference type="EMBL" id="KUJ77583.1"/>
    </source>
</evidence>
<dbReference type="InterPro" id="IPR001054">
    <property type="entry name" value="A/G_cyclase"/>
</dbReference>
<feature type="domain" description="Guanylate cyclase" evidence="2">
    <location>
        <begin position="34"/>
        <end position="142"/>
    </location>
</feature>
<dbReference type="PROSITE" id="PS50005">
    <property type="entry name" value="TPR"/>
    <property type="match status" value="1"/>
</dbReference>
<dbReference type="InterPro" id="IPR019734">
    <property type="entry name" value="TPR_rpt"/>
</dbReference>
<dbReference type="Proteomes" id="UP000053690">
    <property type="component" value="Unassembled WGS sequence"/>
</dbReference>
<dbReference type="CDD" id="cd07302">
    <property type="entry name" value="CHD"/>
    <property type="match status" value="1"/>
</dbReference>
<dbReference type="PANTHER" id="PTHR43081">
    <property type="entry name" value="ADENYLATE CYCLASE, TERMINAL-DIFFERENTIATION SPECIFIC-RELATED"/>
    <property type="match status" value="1"/>
</dbReference>